<evidence type="ECO:0000313" key="3">
    <source>
        <dbReference type="Proteomes" id="UP000036923"/>
    </source>
</evidence>
<dbReference type="PATRIC" id="fig|398512.5.peg.2486"/>
<dbReference type="eggNOG" id="ENOG5032VB3">
    <property type="taxonomic scope" value="Bacteria"/>
</dbReference>
<evidence type="ECO:0000256" key="1">
    <source>
        <dbReference type="SAM" id="Phobius"/>
    </source>
</evidence>
<keyword evidence="3" id="KW-1185">Reference proteome</keyword>
<accession>A0A0L6JMX5</accession>
<feature type="transmembrane region" description="Helical" evidence="1">
    <location>
        <begin position="259"/>
        <end position="280"/>
    </location>
</feature>
<comment type="caution">
    <text evidence="2">The sequence shown here is derived from an EMBL/GenBank/DDBJ whole genome shotgun (WGS) entry which is preliminary data.</text>
</comment>
<dbReference type="OrthoDB" id="1738549at2"/>
<feature type="transmembrane region" description="Helical" evidence="1">
    <location>
        <begin position="217"/>
        <end position="239"/>
    </location>
</feature>
<name>A0A0L6JMX5_9FIRM</name>
<organism evidence="2 3">
    <name type="scientific">Pseudobacteroides cellulosolvens ATCC 35603 = DSM 2933</name>
    <dbReference type="NCBI Taxonomy" id="398512"/>
    <lineage>
        <taxon>Bacteria</taxon>
        <taxon>Bacillati</taxon>
        <taxon>Bacillota</taxon>
        <taxon>Clostridia</taxon>
        <taxon>Eubacteriales</taxon>
        <taxon>Oscillospiraceae</taxon>
        <taxon>Pseudobacteroides</taxon>
    </lineage>
</organism>
<feature type="transmembrane region" description="Helical" evidence="1">
    <location>
        <begin position="168"/>
        <end position="196"/>
    </location>
</feature>
<feature type="transmembrane region" description="Helical" evidence="1">
    <location>
        <begin position="76"/>
        <end position="102"/>
    </location>
</feature>
<evidence type="ECO:0000313" key="2">
    <source>
        <dbReference type="EMBL" id="KNY27119.1"/>
    </source>
</evidence>
<keyword evidence="1" id="KW-0472">Membrane</keyword>
<reference evidence="3" key="1">
    <citation type="submission" date="2015-07" db="EMBL/GenBank/DDBJ databases">
        <title>Near-Complete Genome Sequence of the Cellulolytic Bacterium Bacteroides (Pseudobacteroides) cellulosolvens ATCC 35603.</title>
        <authorList>
            <person name="Dassa B."/>
            <person name="Utturkar S.M."/>
            <person name="Klingeman D.M."/>
            <person name="Hurt R.A."/>
            <person name="Keller M."/>
            <person name="Xu J."/>
            <person name="Reddy Y.H.K."/>
            <person name="Borovok I."/>
            <person name="Grinberg I.R."/>
            <person name="Lamed R."/>
            <person name="Zhivin O."/>
            <person name="Bayer E.A."/>
            <person name="Brown S.D."/>
        </authorList>
    </citation>
    <scope>NUCLEOTIDE SEQUENCE [LARGE SCALE GENOMIC DNA]</scope>
    <source>
        <strain evidence="3">DSM 2933</strain>
    </source>
</reference>
<feature type="transmembrane region" description="Helical" evidence="1">
    <location>
        <begin position="123"/>
        <end position="148"/>
    </location>
</feature>
<proteinExistence type="predicted"/>
<dbReference type="RefSeq" id="WP_036941631.1">
    <property type="nucleotide sequence ID" value="NZ_JQKC01000016.1"/>
</dbReference>
<dbReference type="AlphaFoldDB" id="A0A0L6JMX5"/>
<protein>
    <submittedName>
        <fullName evidence="2">Uncharacterized protein</fullName>
    </submittedName>
</protein>
<keyword evidence="1" id="KW-0812">Transmembrane</keyword>
<gene>
    <name evidence="2" type="ORF">Bccel_2384</name>
</gene>
<keyword evidence="1" id="KW-1133">Transmembrane helix</keyword>
<dbReference type="Proteomes" id="UP000036923">
    <property type="component" value="Unassembled WGS sequence"/>
</dbReference>
<dbReference type="EMBL" id="LGTC01000001">
    <property type="protein sequence ID" value="KNY27119.1"/>
    <property type="molecule type" value="Genomic_DNA"/>
</dbReference>
<sequence length="297" mass="33776">MKVLGKAVQSIIRRPFILVYFGFIALVYSIIDSRNPLTALLMGFNRLGKGDFLDMIIYSIQILLNIMMNPGTALKALIGFILILLFASILIGLIFSGYFNVINNAVGKKEKYKGEFLEGIKKFFLRISFVSLRAVLVSIIVLIVTLVASVPAVIITKSWLSGRADLTVVAAFVDVITIGVIFLIFMFYSTYISFWFPASVNNSRRWFLTGKENADKFFWKISVRYIVFIVVFMVCHFFLAKINVNSADADFAMNIKKFAGFIANWVFNTLFFGFFITYVFSVYKIAESYVPQDVEYE</sequence>
<feature type="transmembrane region" description="Helical" evidence="1">
    <location>
        <begin position="12"/>
        <end position="31"/>
    </location>
</feature>